<evidence type="ECO:0000256" key="4">
    <source>
        <dbReference type="ARBA" id="ARBA00012546"/>
    </source>
</evidence>
<comment type="pathway">
    <text evidence="2">Carbohydrate metabolism; pentose and glucuronate interconversion.</text>
</comment>
<dbReference type="RefSeq" id="WP_179492020.1">
    <property type="nucleotide sequence ID" value="NZ_JACCBV010000001.1"/>
</dbReference>
<dbReference type="NCBIfam" id="NF002794">
    <property type="entry name" value="PRK02925.1"/>
    <property type="match status" value="1"/>
</dbReference>
<comment type="similarity">
    <text evidence="3">Belongs to the metallo-dependent hydrolases superfamily. Uronate isomerase family.</text>
</comment>
<proteinExistence type="inferred from homology"/>
<evidence type="ECO:0000256" key="3">
    <source>
        <dbReference type="ARBA" id="ARBA00008397"/>
    </source>
</evidence>
<sequence length="502" mass="54190">MGSTVEGAAASRGWALHPDRALPADPAVRPIARHVLDATSRLPIVSMHGHVDAAMLAADEPFADPASLLVTPDHYVVRMIVSQATSPGPVRDAGVRSAADLGVGPDAETDPRTIWRRFCAGWTALRATPTRYWLEHVLHDVFDAPLAPSPEAADVLFDWIADRLARPENRPRALFERFGLELLATTDAADSDLAAHATLAADGWGGRVVPTFRPDTLLEAGTPAWTGELERLSAAARIDAFSYDGFLAALRARRQAFIAAGARATDHGHLRADTTRLPDADARALFGAALREPLTGEASAALTAHLLFEQAAMSADDGLVMQLHTGVLRDHDRGAAAAHGPNIGYDIPVAGEFTRALRPVLEAFGHREDFHLIVFTIDETVYSRELAPLAGAYPALRLGAPWWFLDAPDAMRRFREAVTETAGFRNTSGFVDDTRAYCSIPARHDLARRADAAYLARLVAEHRLDLDEAVDTAIDLAYRLPKESYPVPKSAPVAPAQPEPVA</sequence>
<accession>A0A7Y9GRJ8</accession>
<comment type="catalytic activity">
    <reaction evidence="1">
        <text>D-glucuronate = D-fructuronate</text>
        <dbReference type="Rhea" id="RHEA:13049"/>
        <dbReference type="ChEBI" id="CHEBI:58720"/>
        <dbReference type="ChEBI" id="CHEBI:59863"/>
        <dbReference type="EC" id="5.3.1.12"/>
    </reaction>
</comment>
<evidence type="ECO:0000313" key="8">
    <source>
        <dbReference type="Proteomes" id="UP000576969"/>
    </source>
</evidence>
<dbReference type="EC" id="5.3.1.12" evidence="4"/>
<dbReference type="GO" id="GO:0042840">
    <property type="term" value="P:D-glucuronate catabolic process"/>
    <property type="evidence" value="ECO:0007669"/>
    <property type="project" value="TreeGrafter"/>
</dbReference>
<dbReference type="InterPro" id="IPR032466">
    <property type="entry name" value="Metal_Hydrolase"/>
</dbReference>
<keyword evidence="6 7" id="KW-0413">Isomerase</keyword>
<dbReference type="Gene3D" id="3.20.20.140">
    <property type="entry name" value="Metal-dependent hydrolases"/>
    <property type="match status" value="1"/>
</dbReference>
<dbReference type="InterPro" id="IPR003766">
    <property type="entry name" value="Uronate_isomerase"/>
</dbReference>
<dbReference type="GO" id="GO:0019698">
    <property type="term" value="P:D-galacturonate catabolic process"/>
    <property type="evidence" value="ECO:0007669"/>
    <property type="project" value="TreeGrafter"/>
</dbReference>
<dbReference type="Proteomes" id="UP000576969">
    <property type="component" value="Unassembled WGS sequence"/>
</dbReference>
<evidence type="ECO:0000256" key="1">
    <source>
        <dbReference type="ARBA" id="ARBA00001165"/>
    </source>
</evidence>
<evidence type="ECO:0000256" key="5">
    <source>
        <dbReference type="ARBA" id="ARBA00020555"/>
    </source>
</evidence>
<evidence type="ECO:0000256" key="2">
    <source>
        <dbReference type="ARBA" id="ARBA00004892"/>
    </source>
</evidence>
<organism evidence="7 8">
    <name type="scientific">Microbacterium immunditiarum</name>
    <dbReference type="NCBI Taxonomy" id="337480"/>
    <lineage>
        <taxon>Bacteria</taxon>
        <taxon>Bacillati</taxon>
        <taxon>Actinomycetota</taxon>
        <taxon>Actinomycetes</taxon>
        <taxon>Micrococcales</taxon>
        <taxon>Microbacteriaceae</taxon>
        <taxon>Microbacterium</taxon>
    </lineage>
</organism>
<comment type="caution">
    <text evidence="7">The sequence shown here is derived from an EMBL/GenBank/DDBJ whole genome shotgun (WGS) entry which is preliminary data.</text>
</comment>
<evidence type="ECO:0000256" key="6">
    <source>
        <dbReference type="ARBA" id="ARBA00023235"/>
    </source>
</evidence>
<dbReference type="Gene3D" id="1.10.2020.10">
    <property type="entry name" value="uronate isomerase, domain 2, chain A"/>
    <property type="match status" value="1"/>
</dbReference>
<dbReference type="AlphaFoldDB" id="A0A7Y9GRJ8"/>
<dbReference type="UniPathway" id="UPA00246"/>
<dbReference type="EMBL" id="JACCBV010000001">
    <property type="protein sequence ID" value="NYE21424.1"/>
    <property type="molecule type" value="Genomic_DNA"/>
</dbReference>
<dbReference type="Pfam" id="PF02614">
    <property type="entry name" value="UxaC"/>
    <property type="match status" value="1"/>
</dbReference>
<evidence type="ECO:0000313" key="7">
    <source>
        <dbReference type="EMBL" id="NYE21424.1"/>
    </source>
</evidence>
<reference evidence="7 8" key="1">
    <citation type="submission" date="2020-07" db="EMBL/GenBank/DDBJ databases">
        <title>Sequencing the genomes of 1000 actinobacteria strains.</title>
        <authorList>
            <person name="Klenk H.-P."/>
        </authorList>
    </citation>
    <scope>NUCLEOTIDE SEQUENCE [LARGE SCALE GENOMIC DNA]</scope>
    <source>
        <strain evidence="7 8">DSM 24662</strain>
    </source>
</reference>
<dbReference type="PANTHER" id="PTHR30068:SF4">
    <property type="entry name" value="URONATE ISOMERASE"/>
    <property type="match status" value="1"/>
</dbReference>
<protein>
    <recommendedName>
        <fullName evidence="5">Uronate isomerase</fullName>
        <ecNumber evidence="4">5.3.1.12</ecNumber>
    </recommendedName>
</protein>
<dbReference type="PANTHER" id="PTHR30068">
    <property type="entry name" value="URONATE ISOMERASE"/>
    <property type="match status" value="1"/>
</dbReference>
<keyword evidence="8" id="KW-1185">Reference proteome</keyword>
<name>A0A7Y9GRJ8_9MICO</name>
<dbReference type="GO" id="GO:0008880">
    <property type="term" value="F:glucuronate isomerase activity"/>
    <property type="evidence" value="ECO:0007669"/>
    <property type="project" value="UniProtKB-EC"/>
</dbReference>
<gene>
    <name evidence="7" type="ORF">BJ991_003452</name>
</gene>
<dbReference type="SUPFAM" id="SSF51556">
    <property type="entry name" value="Metallo-dependent hydrolases"/>
    <property type="match status" value="1"/>
</dbReference>